<dbReference type="GO" id="GO:0003746">
    <property type="term" value="F:translation elongation factor activity"/>
    <property type="evidence" value="ECO:0007669"/>
    <property type="project" value="UniProtKB-KW"/>
</dbReference>
<organism evidence="4 5">
    <name type="scientific">Artemisia annua</name>
    <name type="common">Sweet wormwood</name>
    <dbReference type="NCBI Taxonomy" id="35608"/>
    <lineage>
        <taxon>Eukaryota</taxon>
        <taxon>Viridiplantae</taxon>
        <taxon>Streptophyta</taxon>
        <taxon>Embryophyta</taxon>
        <taxon>Tracheophyta</taxon>
        <taxon>Spermatophyta</taxon>
        <taxon>Magnoliopsida</taxon>
        <taxon>eudicotyledons</taxon>
        <taxon>Gunneridae</taxon>
        <taxon>Pentapetalae</taxon>
        <taxon>asterids</taxon>
        <taxon>campanulids</taxon>
        <taxon>Asterales</taxon>
        <taxon>Asteraceae</taxon>
        <taxon>Asteroideae</taxon>
        <taxon>Anthemideae</taxon>
        <taxon>Artemisiinae</taxon>
        <taxon>Artemisia</taxon>
    </lineage>
</organism>
<dbReference type="Gene3D" id="3.30.70.870">
    <property type="entry name" value="Elongation Factor G (Translational Gtpase), domain 3"/>
    <property type="match status" value="1"/>
</dbReference>
<dbReference type="EMBL" id="PKPP01013716">
    <property type="protein sequence ID" value="PWA40552.1"/>
    <property type="molecule type" value="Genomic_DNA"/>
</dbReference>
<dbReference type="GO" id="GO:0003924">
    <property type="term" value="F:GTPase activity"/>
    <property type="evidence" value="ECO:0007669"/>
    <property type="project" value="TreeGrafter"/>
</dbReference>
<evidence type="ECO:0000313" key="5">
    <source>
        <dbReference type="Proteomes" id="UP000245207"/>
    </source>
</evidence>
<keyword evidence="5" id="KW-1185">Reference proteome</keyword>
<accession>A0A2U1KUZ4</accession>
<evidence type="ECO:0000259" key="3">
    <source>
        <dbReference type="Pfam" id="PF14492"/>
    </source>
</evidence>
<dbReference type="GO" id="GO:0005739">
    <property type="term" value="C:mitochondrion"/>
    <property type="evidence" value="ECO:0007669"/>
    <property type="project" value="TreeGrafter"/>
</dbReference>
<reference evidence="4 5" key="1">
    <citation type="journal article" date="2018" name="Mol. Plant">
        <title>The genome of Artemisia annua provides insight into the evolution of Asteraceae family and artemisinin biosynthesis.</title>
        <authorList>
            <person name="Shen Q."/>
            <person name="Zhang L."/>
            <person name="Liao Z."/>
            <person name="Wang S."/>
            <person name="Yan T."/>
            <person name="Shi P."/>
            <person name="Liu M."/>
            <person name="Fu X."/>
            <person name="Pan Q."/>
            <person name="Wang Y."/>
            <person name="Lv Z."/>
            <person name="Lu X."/>
            <person name="Zhang F."/>
            <person name="Jiang W."/>
            <person name="Ma Y."/>
            <person name="Chen M."/>
            <person name="Hao X."/>
            <person name="Li L."/>
            <person name="Tang Y."/>
            <person name="Lv G."/>
            <person name="Zhou Y."/>
            <person name="Sun X."/>
            <person name="Brodelius P.E."/>
            <person name="Rose J.K.C."/>
            <person name="Tang K."/>
        </authorList>
    </citation>
    <scope>NUCLEOTIDE SEQUENCE [LARGE SCALE GENOMIC DNA]</scope>
    <source>
        <strain evidence="5">cv. Huhao1</strain>
        <tissue evidence="4">Leaf</tissue>
    </source>
</reference>
<dbReference type="OrthoDB" id="198619at2759"/>
<keyword evidence="1 4" id="KW-0251">Elongation factor</keyword>
<dbReference type="PANTHER" id="PTHR43636">
    <property type="entry name" value="ELONGATION FACTOR G, MITOCHONDRIAL"/>
    <property type="match status" value="1"/>
</dbReference>
<dbReference type="PANTHER" id="PTHR43636:SF2">
    <property type="entry name" value="ELONGATION FACTOR G, MITOCHONDRIAL"/>
    <property type="match status" value="1"/>
</dbReference>
<dbReference type="SUPFAM" id="SSF54980">
    <property type="entry name" value="EF-G C-terminal domain-like"/>
    <property type="match status" value="1"/>
</dbReference>
<gene>
    <name evidence="4" type="ORF">CTI12_AA561790</name>
</gene>
<evidence type="ECO:0000256" key="1">
    <source>
        <dbReference type="ARBA" id="ARBA00022768"/>
    </source>
</evidence>
<sequence length="190" mass="21209">MGILNLLDKLMNIKNMVDIMNENLKIYAKNQEFLIGELQQLNGKTELVSVLNPKTLHDAYCLAKCQEAANNIMKKSSNTPLSCSSEFDNLKEVEKECIELVCYEDCCKENVIVEDGSVKYTMTSMSDPEPVVSLAVLPVSKDSEKQISKALSHYQKEDPTFRVKLAKESGRGFKVPDKVLVPDKIEGSDG</sequence>
<evidence type="ECO:0000313" key="4">
    <source>
        <dbReference type="EMBL" id="PWA40552.1"/>
    </source>
</evidence>
<dbReference type="Pfam" id="PF14492">
    <property type="entry name" value="EFG_III"/>
    <property type="match status" value="1"/>
</dbReference>
<dbReference type="GO" id="GO:0070125">
    <property type="term" value="P:mitochondrial translational elongation"/>
    <property type="evidence" value="ECO:0007669"/>
    <property type="project" value="TreeGrafter"/>
</dbReference>
<comment type="caution">
    <text evidence="4">The sequence shown here is derived from an EMBL/GenBank/DDBJ whole genome shotgun (WGS) entry which is preliminary data.</text>
</comment>
<dbReference type="InterPro" id="IPR041095">
    <property type="entry name" value="EFG_II"/>
</dbReference>
<dbReference type="InterPro" id="IPR035647">
    <property type="entry name" value="EFG_III/V"/>
</dbReference>
<evidence type="ECO:0000256" key="2">
    <source>
        <dbReference type="ARBA" id="ARBA00022917"/>
    </source>
</evidence>
<dbReference type="STRING" id="35608.A0A2U1KUZ4"/>
<keyword evidence="2" id="KW-0648">Protein biosynthesis</keyword>
<protein>
    <submittedName>
        <fullName evidence="4">Mitochondrial translation elongation factor G</fullName>
    </submittedName>
</protein>
<dbReference type="Proteomes" id="UP000245207">
    <property type="component" value="Unassembled WGS sequence"/>
</dbReference>
<name>A0A2U1KUZ4_ARTAN</name>
<proteinExistence type="predicted"/>
<feature type="domain" description="Elongation Factor G" evidence="3">
    <location>
        <begin position="128"/>
        <end position="170"/>
    </location>
</feature>
<dbReference type="AlphaFoldDB" id="A0A2U1KUZ4"/>